<organism evidence="2 3">
    <name type="scientific">Nonomuraea soli</name>
    <dbReference type="NCBI Taxonomy" id="1032476"/>
    <lineage>
        <taxon>Bacteria</taxon>
        <taxon>Bacillati</taxon>
        <taxon>Actinomycetota</taxon>
        <taxon>Actinomycetes</taxon>
        <taxon>Streptosporangiales</taxon>
        <taxon>Streptosporangiaceae</taxon>
        <taxon>Nonomuraea</taxon>
    </lineage>
</organism>
<protein>
    <recommendedName>
        <fullName evidence="4">WD40 repeat domain-containing protein</fullName>
    </recommendedName>
</protein>
<evidence type="ECO:0008006" key="4">
    <source>
        <dbReference type="Google" id="ProtNLM"/>
    </source>
</evidence>
<keyword evidence="1" id="KW-1133">Transmembrane helix</keyword>
<keyword evidence="1" id="KW-0472">Membrane</keyword>
<evidence type="ECO:0000313" key="2">
    <source>
        <dbReference type="EMBL" id="MBA2891628.1"/>
    </source>
</evidence>
<dbReference type="EMBL" id="JACDUR010000003">
    <property type="protein sequence ID" value="MBA2891628.1"/>
    <property type="molecule type" value="Genomic_DNA"/>
</dbReference>
<feature type="transmembrane region" description="Helical" evidence="1">
    <location>
        <begin position="40"/>
        <end position="59"/>
    </location>
</feature>
<comment type="caution">
    <text evidence="2">The sequence shown here is derived from an EMBL/GenBank/DDBJ whole genome shotgun (WGS) entry which is preliminary data.</text>
</comment>
<sequence length="355" mass="38467">MRDERELGRVIGRGVQTVAPPSDLLAGVTRRRRRRARRQMVFTAAAVVMVVAGSSLAFWREAPRVGVQPVPSVDQQWPEAVVKLPVSSADGKKYRPVAALGATRILVAVESGVRRIERLEIFDTVTRSFRVLGTTPQATTARFEVGASSVAWSGPGGELWVMPLSGGTARRVGTARGEVGALSVTPTHLVWSHALTGVYRVPLDGGKTEEISDSLRLQAWPWAVSFVDGNPAMLHDLESGRRIKIDTASSSHVRCVPRWCIGLRSGALAVWRPDGSGLRFLAGSNKIGDILDGRFAISHPPRESVVLDLESGRTGVIRASSDFGLGWSYSTPTVVYWGREAGDQEFSLLNLLAVR</sequence>
<keyword evidence="1" id="KW-0812">Transmembrane</keyword>
<evidence type="ECO:0000256" key="1">
    <source>
        <dbReference type="SAM" id="Phobius"/>
    </source>
</evidence>
<proteinExistence type="predicted"/>
<evidence type="ECO:0000313" key="3">
    <source>
        <dbReference type="Proteomes" id="UP000530928"/>
    </source>
</evidence>
<dbReference type="Proteomes" id="UP000530928">
    <property type="component" value="Unassembled WGS sequence"/>
</dbReference>
<reference evidence="2 3" key="1">
    <citation type="submission" date="2020-07" db="EMBL/GenBank/DDBJ databases">
        <title>Genomic Encyclopedia of Type Strains, Phase IV (KMG-IV): sequencing the most valuable type-strain genomes for metagenomic binning, comparative biology and taxonomic classification.</title>
        <authorList>
            <person name="Goeker M."/>
        </authorList>
    </citation>
    <scope>NUCLEOTIDE SEQUENCE [LARGE SCALE GENOMIC DNA]</scope>
    <source>
        <strain evidence="2 3">DSM 45533</strain>
    </source>
</reference>
<dbReference type="RefSeq" id="WP_181610405.1">
    <property type="nucleotide sequence ID" value="NZ_BAABAM010000002.1"/>
</dbReference>
<name>A0A7W0CI70_9ACTN</name>
<dbReference type="SUPFAM" id="SSF69304">
    <property type="entry name" value="Tricorn protease N-terminal domain"/>
    <property type="match status" value="1"/>
</dbReference>
<dbReference type="AlphaFoldDB" id="A0A7W0CI70"/>
<accession>A0A7W0CI70</accession>
<keyword evidence="3" id="KW-1185">Reference proteome</keyword>
<gene>
    <name evidence="2" type="ORF">HNR30_002969</name>
</gene>